<dbReference type="Gene3D" id="3.90.1300.10">
    <property type="entry name" value="Amidase signature (AS) domain"/>
    <property type="match status" value="1"/>
</dbReference>
<dbReference type="SUPFAM" id="SSF75304">
    <property type="entry name" value="Amidase signature (AS) enzymes"/>
    <property type="match status" value="1"/>
</dbReference>
<name>A0AA37RC63_PSEPU</name>
<accession>A0AA37RC63</accession>
<dbReference type="InterPro" id="IPR023631">
    <property type="entry name" value="Amidase_dom"/>
</dbReference>
<dbReference type="GO" id="GO:0016787">
    <property type="term" value="F:hydrolase activity"/>
    <property type="evidence" value="ECO:0007669"/>
    <property type="project" value="UniProtKB-KW"/>
</dbReference>
<feature type="signal peptide" evidence="1">
    <location>
        <begin position="1"/>
        <end position="23"/>
    </location>
</feature>
<feature type="domain" description="Amidase" evidence="2">
    <location>
        <begin position="50"/>
        <end position="484"/>
    </location>
</feature>
<keyword evidence="3" id="KW-0378">Hydrolase</keyword>
<proteinExistence type="predicted"/>
<evidence type="ECO:0000313" key="3">
    <source>
        <dbReference type="EMBL" id="GLO37815.1"/>
    </source>
</evidence>
<protein>
    <submittedName>
        <fullName evidence="3">Hydrolase</fullName>
    </submittedName>
</protein>
<dbReference type="RefSeq" id="WP_284356911.1">
    <property type="nucleotide sequence ID" value="NZ_BSKF01000016.1"/>
</dbReference>
<dbReference type="PROSITE" id="PS00571">
    <property type="entry name" value="AMIDASES"/>
    <property type="match status" value="1"/>
</dbReference>
<dbReference type="InterPro" id="IPR036928">
    <property type="entry name" value="AS_sf"/>
</dbReference>
<gene>
    <name evidence="3" type="ORF">PPUN14671_46520</name>
</gene>
<dbReference type="InterPro" id="IPR020556">
    <property type="entry name" value="Amidase_CS"/>
</dbReference>
<keyword evidence="1" id="KW-0732">Signal</keyword>
<dbReference type="Pfam" id="PF01425">
    <property type="entry name" value="Amidase"/>
    <property type="match status" value="1"/>
</dbReference>
<reference evidence="3" key="1">
    <citation type="submission" date="2023-01" db="EMBL/GenBank/DDBJ databases">
        <title>Whole-genome sequence of Pseudomonas putida NBRC 14671.</title>
        <authorList>
            <person name="Morohoshi T."/>
            <person name="Someya N."/>
        </authorList>
    </citation>
    <scope>NUCLEOTIDE SEQUENCE</scope>
    <source>
        <strain evidence="3">NBRC 14671</strain>
    </source>
</reference>
<comment type="caution">
    <text evidence="3">The sequence shown here is derived from an EMBL/GenBank/DDBJ whole genome shotgun (WGS) entry which is preliminary data.</text>
</comment>
<dbReference type="InterPro" id="IPR000120">
    <property type="entry name" value="Amidase"/>
</dbReference>
<feature type="chain" id="PRO_5041416030" evidence="1">
    <location>
        <begin position="24"/>
        <end position="502"/>
    </location>
</feature>
<dbReference type="AlphaFoldDB" id="A0AA37RC63"/>
<dbReference type="PANTHER" id="PTHR11895">
    <property type="entry name" value="TRANSAMIDASE"/>
    <property type="match status" value="1"/>
</dbReference>
<sequence length="502" mass="53176">MHYQRWMKSAPFALLALSSATIAAPLADPTLLSASEAAKQICTKQISSRELLDAYLARIDSHQNLNAFITVDMEAAKLKADAYDQRIKNGEACLPLGGVPIAIKDNIQVVGFPNTAGTPALKAYLPTKNAPIIAPLENAGAIIVGKANMQELAYGTSGYNTAFHVKDTVGVRNAYDQSRIAGGSSSGSASAVGARLVAAALGTDTGGSVRQPAALNGIVGLRPTVGRYSQTGITPISPTRDTAGPMARTVADVILMDSVITGEKAATPPKVKEIRLGVPNEFWDDLSPEVAAKSEVVIQKLKDAGVKLVPLSMPNIHALNQKVGMPMAFYEGRKSLEHYLSENQTGMELSKLVTQISSPDVKVLFEKYIIPQKMPGTDGKLVDVADAYKWATEVGQPEMKKTYTQAFKEFKLDALIFPTTPDLAIPSNLDSTSFQAFGRMIKNTDPGSNAGLPGISLPIGLAGAANLPVGIELDSLPGTDKELLALALMVEKIVNTQTPPAK</sequence>
<dbReference type="PANTHER" id="PTHR11895:SF151">
    <property type="entry name" value="GLUTAMYL-TRNA(GLN) AMIDOTRANSFERASE SUBUNIT A"/>
    <property type="match status" value="1"/>
</dbReference>
<dbReference type="Proteomes" id="UP001161257">
    <property type="component" value="Unassembled WGS sequence"/>
</dbReference>
<evidence type="ECO:0000313" key="4">
    <source>
        <dbReference type="Proteomes" id="UP001161257"/>
    </source>
</evidence>
<organism evidence="3 4">
    <name type="scientific">Pseudomonas putida</name>
    <name type="common">Arthrobacter siderocapsulatus</name>
    <dbReference type="NCBI Taxonomy" id="303"/>
    <lineage>
        <taxon>Bacteria</taxon>
        <taxon>Pseudomonadati</taxon>
        <taxon>Pseudomonadota</taxon>
        <taxon>Gammaproteobacteria</taxon>
        <taxon>Pseudomonadales</taxon>
        <taxon>Pseudomonadaceae</taxon>
        <taxon>Pseudomonas</taxon>
    </lineage>
</organism>
<evidence type="ECO:0000259" key="2">
    <source>
        <dbReference type="Pfam" id="PF01425"/>
    </source>
</evidence>
<dbReference type="EMBL" id="BSKJ01000013">
    <property type="protein sequence ID" value="GLO37815.1"/>
    <property type="molecule type" value="Genomic_DNA"/>
</dbReference>
<dbReference type="NCBIfam" id="NF005688">
    <property type="entry name" value="PRK07488.1"/>
    <property type="match status" value="1"/>
</dbReference>
<evidence type="ECO:0000256" key="1">
    <source>
        <dbReference type="SAM" id="SignalP"/>
    </source>
</evidence>